<dbReference type="InterPro" id="IPR032675">
    <property type="entry name" value="LRR_dom_sf"/>
</dbReference>
<keyword evidence="5" id="KW-0472">Membrane</keyword>
<evidence type="ECO:0000259" key="10">
    <source>
        <dbReference type="PROSITE" id="PS50835"/>
    </source>
</evidence>
<reference evidence="12" key="2">
    <citation type="journal article" date="2014" name="Nat. Commun.">
        <title>The cavefish genome reveals candidate genes for eye loss.</title>
        <authorList>
            <person name="McGaugh S.E."/>
            <person name="Gross J.B."/>
            <person name="Aken B."/>
            <person name="Blin M."/>
            <person name="Borowsky R."/>
            <person name="Chalopin D."/>
            <person name="Hinaux H."/>
            <person name="Jeffery W.R."/>
            <person name="Keene A."/>
            <person name="Ma L."/>
            <person name="Minx P."/>
            <person name="Murphy D."/>
            <person name="O'Quin K.E."/>
            <person name="Retaux S."/>
            <person name="Rohner N."/>
            <person name="Searle S.M."/>
            <person name="Stahl B.A."/>
            <person name="Tabin C."/>
            <person name="Volff J.N."/>
            <person name="Yoshizawa M."/>
            <person name="Warren W.C."/>
        </authorList>
    </citation>
    <scope>NUCLEOTIDE SEQUENCE [LARGE SCALE GENOMIC DNA]</scope>
    <source>
        <strain evidence="12">female</strain>
    </source>
</reference>
<feature type="chain" id="PRO_5017284914" evidence="9">
    <location>
        <begin position="29"/>
        <end position="539"/>
    </location>
</feature>
<comment type="subcellular location">
    <subcellularLocation>
        <location evidence="1">Membrane</location>
        <topology evidence="1">Single-pass type I membrane protein</topology>
    </subcellularLocation>
</comment>
<dbReference type="Pfam" id="PF07679">
    <property type="entry name" value="I-set"/>
    <property type="match status" value="1"/>
</dbReference>
<dbReference type="PROSITE" id="PS50835">
    <property type="entry name" value="IG_LIKE"/>
    <property type="match status" value="1"/>
</dbReference>
<evidence type="ECO:0000256" key="9">
    <source>
        <dbReference type="SAM" id="SignalP"/>
    </source>
</evidence>
<dbReference type="GO" id="GO:0005911">
    <property type="term" value="C:cell-cell junction"/>
    <property type="evidence" value="ECO:0007669"/>
    <property type="project" value="TreeGrafter"/>
</dbReference>
<proteinExistence type="predicted"/>
<keyword evidence="3 9" id="KW-0732">Signal</keyword>
<dbReference type="STRING" id="7994.ENSAMXP00000041770"/>
<keyword evidence="8" id="KW-0393">Immunoglobulin domain</keyword>
<dbReference type="Bgee" id="ENSAMXG00000039006">
    <property type="expression patterns" value="Expressed in brain and 3 other cell types or tissues"/>
</dbReference>
<dbReference type="PANTHER" id="PTHR11640:SF164">
    <property type="entry name" value="MAM DOMAIN-CONTAINING GLYCOSYLPHOSPHATIDYLINOSITOL ANCHOR PROTEIN 1"/>
    <property type="match status" value="1"/>
</dbReference>
<dbReference type="InterPro" id="IPR003599">
    <property type="entry name" value="Ig_sub"/>
</dbReference>
<dbReference type="PANTHER" id="PTHR11640">
    <property type="entry name" value="NEPHRIN"/>
    <property type="match status" value="1"/>
</dbReference>
<dbReference type="PRINTS" id="PR01939">
    <property type="entry name" value="NTKRECEPTOR"/>
</dbReference>
<evidence type="ECO:0000256" key="5">
    <source>
        <dbReference type="ARBA" id="ARBA00023136"/>
    </source>
</evidence>
<reference evidence="11" key="3">
    <citation type="submission" date="2025-08" db="UniProtKB">
        <authorList>
            <consortium name="Ensembl"/>
        </authorList>
    </citation>
    <scope>IDENTIFICATION</scope>
</reference>
<feature type="signal peptide" evidence="9">
    <location>
        <begin position="1"/>
        <end position="28"/>
    </location>
</feature>
<dbReference type="SUPFAM" id="SSF48726">
    <property type="entry name" value="Immunoglobulin"/>
    <property type="match status" value="2"/>
</dbReference>
<feature type="domain" description="Ig-like" evidence="10">
    <location>
        <begin position="201"/>
        <end position="291"/>
    </location>
</feature>
<dbReference type="AlphaFoldDB" id="A0A3B1JIV2"/>
<reference evidence="12" key="1">
    <citation type="submission" date="2013-03" db="EMBL/GenBank/DDBJ databases">
        <authorList>
            <person name="Jeffery W."/>
            <person name="Warren W."/>
            <person name="Wilson R.K."/>
        </authorList>
    </citation>
    <scope>NUCLEOTIDE SEQUENCE</scope>
    <source>
        <strain evidence="12">female</strain>
    </source>
</reference>
<evidence type="ECO:0000313" key="12">
    <source>
        <dbReference type="Proteomes" id="UP000018467"/>
    </source>
</evidence>
<keyword evidence="12" id="KW-1185">Reference proteome</keyword>
<evidence type="ECO:0000256" key="8">
    <source>
        <dbReference type="ARBA" id="ARBA00023319"/>
    </source>
</evidence>
<dbReference type="GeneTree" id="ENSGT00940000155645"/>
<dbReference type="InParanoid" id="A0A3B1JIV2"/>
<dbReference type="GO" id="GO:0098609">
    <property type="term" value="P:cell-cell adhesion"/>
    <property type="evidence" value="ECO:0007669"/>
    <property type="project" value="TreeGrafter"/>
</dbReference>
<accession>A0A3B1JIV2</accession>
<dbReference type="FunFam" id="2.60.40.10:FF:000251">
    <property type="entry name" value="Tyrosine-protein kinase receptor"/>
    <property type="match status" value="1"/>
</dbReference>
<dbReference type="Gene3D" id="2.60.40.10">
    <property type="entry name" value="Immunoglobulins"/>
    <property type="match status" value="2"/>
</dbReference>
<keyword evidence="6" id="KW-1015">Disulfide bond</keyword>
<evidence type="ECO:0000256" key="2">
    <source>
        <dbReference type="ARBA" id="ARBA00022614"/>
    </source>
</evidence>
<evidence type="ECO:0000256" key="3">
    <source>
        <dbReference type="ARBA" id="ARBA00022729"/>
    </source>
</evidence>
<dbReference type="FunFam" id="2.60.40.10:FF:002811">
    <property type="entry name" value="Tyrosine-protein kinase receptor"/>
    <property type="match status" value="1"/>
</dbReference>
<dbReference type="Pfam" id="PF13927">
    <property type="entry name" value="Ig_3"/>
    <property type="match status" value="1"/>
</dbReference>
<keyword evidence="7" id="KW-0325">Glycoprotein</keyword>
<dbReference type="InterPro" id="IPR036179">
    <property type="entry name" value="Ig-like_dom_sf"/>
</dbReference>
<dbReference type="Ensembl" id="ENSAMXT00000055394.1">
    <property type="protein sequence ID" value="ENSAMXP00000041770.1"/>
    <property type="gene ID" value="ENSAMXG00000039006.1"/>
</dbReference>
<organism evidence="11 12">
    <name type="scientific">Astyanax mexicanus</name>
    <name type="common">Blind cave fish</name>
    <name type="synonym">Astyanax fasciatus mexicanus</name>
    <dbReference type="NCBI Taxonomy" id="7994"/>
    <lineage>
        <taxon>Eukaryota</taxon>
        <taxon>Metazoa</taxon>
        <taxon>Chordata</taxon>
        <taxon>Craniata</taxon>
        <taxon>Vertebrata</taxon>
        <taxon>Euteleostomi</taxon>
        <taxon>Actinopterygii</taxon>
        <taxon>Neopterygii</taxon>
        <taxon>Teleostei</taxon>
        <taxon>Ostariophysi</taxon>
        <taxon>Characiformes</taxon>
        <taxon>Characoidei</taxon>
        <taxon>Acestrorhamphidae</taxon>
        <taxon>Acestrorhamphinae</taxon>
        <taxon>Astyanax</taxon>
    </lineage>
</organism>
<sequence>MDGFGASSCVMFCWRILLLLAVTRHSLGSILDCPPTCSCSSSEIHCNKSYQGTFFPLLALHETAGEGNGTHSSIPDLFENISSIHIENWSGLQTLRDVDMELYTGLQRLTIMNCNLRWIQPRAFAQNPNLRYIVMALNVLFCLCFGRRLEGVVFNCSCDIRWIQLWQQRGEAGLHNQQLFCNNGFSKIPLQLMNISQCDLPEISVTHGNLTVNEGDRFTIICNGSGIPMPDVDWKVSALHSINTHQAIQHPPNVHSVNLTLFNISREDNFFVLTCIAENVVGMTNTSVQLSVQFPPTIVNFGEPVKWHDTCMVFTVRGYPLPTLRWIYREGEITQTEYVRTEMEVYQDNLEGCLVFKNPTHHNNGNYTLEARNALGVATKTVYAHFMGAPFEVSPSLTPTIAVTHRPEEDTFGVSPVAVISGEEDSASPLHHVNHGIITPCTLDAGPDAVVIGMTRIPVIENPQYFRHGHNCNKPSTCEYLDKKKNAQIENIRGVCLKSGMGTFLHATYQESVYLSRRASFPEITTLYFTGYCGILLSY</sequence>
<dbReference type="GO" id="GO:0004714">
    <property type="term" value="F:transmembrane receptor protein tyrosine kinase activity"/>
    <property type="evidence" value="ECO:0007669"/>
    <property type="project" value="InterPro"/>
</dbReference>
<evidence type="ECO:0000256" key="6">
    <source>
        <dbReference type="ARBA" id="ARBA00023157"/>
    </source>
</evidence>
<dbReference type="SUPFAM" id="SSF52058">
    <property type="entry name" value="L domain-like"/>
    <property type="match status" value="1"/>
</dbReference>
<dbReference type="Pfam" id="PF16920">
    <property type="entry name" value="LRRCT_2"/>
    <property type="match status" value="1"/>
</dbReference>
<dbReference type="InterPro" id="IPR013098">
    <property type="entry name" value="Ig_I-set"/>
</dbReference>
<evidence type="ECO:0000256" key="4">
    <source>
        <dbReference type="ARBA" id="ARBA00022737"/>
    </source>
</evidence>
<evidence type="ECO:0000256" key="1">
    <source>
        <dbReference type="ARBA" id="ARBA00004479"/>
    </source>
</evidence>
<dbReference type="InterPro" id="IPR031635">
    <property type="entry name" value="NTRK_LRRCT"/>
</dbReference>
<dbReference type="SMART" id="SM00082">
    <property type="entry name" value="LRRCT"/>
    <property type="match status" value="1"/>
</dbReference>
<reference evidence="11" key="4">
    <citation type="submission" date="2025-09" db="UniProtKB">
        <authorList>
            <consortium name="Ensembl"/>
        </authorList>
    </citation>
    <scope>IDENTIFICATION</scope>
</reference>
<evidence type="ECO:0000256" key="7">
    <source>
        <dbReference type="ARBA" id="ARBA00023180"/>
    </source>
</evidence>
<name>A0A3B1JIV2_ASTMX</name>
<dbReference type="InterPro" id="IPR007110">
    <property type="entry name" value="Ig-like_dom"/>
</dbReference>
<dbReference type="SMART" id="SM00409">
    <property type="entry name" value="IG"/>
    <property type="match status" value="2"/>
</dbReference>
<dbReference type="InterPro" id="IPR051275">
    <property type="entry name" value="Cell_adhesion_signaling"/>
</dbReference>
<dbReference type="Gene3D" id="3.80.10.10">
    <property type="entry name" value="Ribonuclease Inhibitor"/>
    <property type="match status" value="1"/>
</dbReference>
<dbReference type="Proteomes" id="UP000018467">
    <property type="component" value="Unassembled WGS sequence"/>
</dbReference>
<dbReference type="GO" id="GO:0007169">
    <property type="term" value="P:cell surface receptor protein tyrosine kinase signaling pathway"/>
    <property type="evidence" value="ECO:0007669"/>
    <property type="project" value="InterPro"/>
</dbReference>
<evidence type="ECO:0000313" key="11">
    <source>
        <dbReference type="Ensembl" id="ENSAMXP00000041770.1"/>
    </source>
</evidence>
<protein>
    <submittedName>
        <fullName evidence="11">Neurotrophic tyrosine kinase, receptor, type 3a</fullName>
    </submittedName>
</protein>
<dbReference type="InterPro" id="IPR013783">
    <property type="entry name" value="Ig-like_fold"/>
</dbReference>
<keyword evidence="2" id="KW-0433">Leucine-rich repeat</keyword>
<dbReference type="InterPro" id="IPR000483">
    <property type="entry name" value="Cys-rich_flank_reg_C"/>
</dbReference>
<dbReference type="GO" id="GO:0050839">
    <property type="term" value="F:cell adhesion molecule binding"/>
    <property type="evidence" value="ECO:0007669"/>
    <property type="project" value="TreeGrafter"/>
</dbReference>
<dbReference type="InterPro" id="IPR020777">
    <property type="entry name" value="NTRK"/>
</dbReference>
<dbReference type="GO" id="GO:0005886">
    <property type="term" value="C:plasma membrane"/>
    <property type="evidence" value="ECO:0007669"/>
    <property type="project" value="InterPro"/>
</dbReference>
<keyword evidence="4" id="KW-0677">Repeat</keyword>
<dbReference type="GO" id="GO:0005524">
    <property type="term" value="F:ATP binding"/>
    <property type="evidence" value="ECO:0007669"/>
    <property type="project" value="InterPro"/>
</dbReference>